<dbReference type="PANTHER" id="PTHR43003:SF12">
    <property type="entry name" value="DNA-3-METHYLADENINE GLYCOSYLASE"/>
    <property type="match status" value="1"/>
</dbReference>
<sequence>MNWVDHGTYIEIFPPKECSFSECLIFLERSDQEVLHLIKEDAVYKLVKIEDTLILCKVRGSVNSLIIEFPMGIPSIDERKKAGEYIWEWFDLVQDISGFYEMASRDEVLKPLLSKYDGLRIMCIPDLFEALVWAVLGQQITLSFAYTLKKRFVEHFGEGLTFEGDRFWVFPSVDKIASLNVEDLTKLQFSKRKAEYIIGIAKEIESGRLTKDVLLQQPDVQERRKVLLAIRGVGAWTADYVMMKCLHEPSAFPIADVGLHNALKNLLGLKQKPVIKEIERYAAGWEGWQAYAVFYLWRSLYDNKL</sequence>
<dbReference type="SUPFAM" id="SSF48150">
    <property type="entry name" value="DNA-glycosylase"/>
    <property type="match status" value="1"/>
</dbReference>
<protein>
    <recommendedName>
        <fullName evidence="3">DNA-3-methyladenine glycosylase II</fullName>
        <ecNumber evidence="3">3.2.2.21</ecNumber>
    </recommendedName>
</protein>
<dbReference type="GO" id="GO:0006289">
    <property type="term" value="P:nucleotide-excision repair"/>
    <property type="evidence" value="ECO:0007669"/>
    <property type="project" value="InterPro"/>
</dbReference>
<dbReference type="eggNOG" id="COG0122">
    <property type="taxonomic scope" value="Bacteria"/>
</dbReference>
<dbReference type="SMART" id="SM00478">
    <property type="entry name" value="ENDO3c"/>
    <property type="match status" value="1"/>
</dbReference>
<evidence type="ECO:0000256" key="5">
    <source>
        <dbReference type="ARBA" id="ARBA00022801"/>
    </source>
</evidence>
<dbReference type="InterPro" id="IPR051912">
    <property type="entry name" value="Alkylbase_DNA_Glycosylase/TA"/>
</dbReference>
<evidence type="ECO:0000256" key="3">
    <source>
        <dbReference type="ARBA" id="ARBA00012000"/>
    </source>
</evidence>
<keyword evidence="9" id="KW-1185">Reference proteome</keyword>
<dbReference type="InterPro" id="IPR037046">
    <property type="entry name" value="AlkA_N_sf"/>
</dbReference>
<dbReference type="EMBL" id="JPVP01000054">
    <property type="protein sequence ID" value="KGR85499.1"/>
    <property type="molecule type" value="Genomic_DNA"/>
</dbReference>
<comment type="caution">
    <text evidence="8">The sequence shown here is derived from an EMBL/GenBank/DDBJ whole genome shotgun (WGS) entry which is preliminary data.</text>
</comment>
<evidence type="ECO:0000256" key="4">
    <source>
        <dbReference type="ARBA" id="ARBA00022763"/>
    </source>
</evidence>
<dbReference type="GO" id="GO:0032131">
    <property type="term" value="F:alkylated DNA binding"/>
    <property type="evidence" value="ECO:0007669"/>
    <property type="project" value="TreeGrafter"/>
</dbReference>
<dbReference type="STRING" id="1220589.CD32_09805"/>
<dbReference type="OrthoDB" id="9785929at2"/>
<evidence type="ECO:0000256" key="2">
    <source>
        <dbReference type="ARBA" id="ARBA00010817"/>
    </source>
</evidence>
<comment type="similarity">
    <text evidence="2">Belongs to the alkylbase DNA glycosidase AlkA family.</text>
</comment>
<accession>A0A0A3IL69</accession>
<dbReference type="AlphaFoldDB" id="A0A0A3IL69"/>
<dbReference type="GO" id="GO:0006285">
    <property type="term" value="P:base-excision repair, AP site formation"/>
    <property type="evidence" value="ECO:0007669"/>
    <property type="project" value="TreeGrafter"/>
</dbReference>
<dbReference type="GO" id="GO:0006307">
    <property type="term" value="P:DNA alkylation repair"/>
    <property type="evidence" value="ECO:0007669"/>
    <property type="project" value="TreeGrafter"/>
</dbReference>
<organism evidence="8 9">
    <name type="scientific">Lysinibacillus odysseyi 34hs-1 = NBRC 100172</name>
    <dbReference type="NCBI Taxonomy" id="1220589"/>
    <lineage>
        <taxon>Bacteria</taxon>
        <taxon>Bacillati</taxon>
        <taxon>Bacillota</taxon>
        <taxon>Bacilli</taxon>
        <taxon>Bacillales</taxon>
        <taxon>Bacillaceae</taxon>
        <taxon>Lysinibacillus</taxon>
    </lineage>
</organism>
<dbReference type="CDD" id="cd00056">
    <property type="entry name" value="ENDO3c"/>
    <property type="match status" value="1"/>
</dbReference>
<evidence type="ECO:0000313" key="9">
    <source>
        <dbReference type="Proteomes" id="UP000030437"/>
    </source>
</evidence>
<dbReference type="EC" id="3.2.2.21" evidence="3"/>
<dbReference type="GO" id="GO:0005737">
    <property type="term" value="C:cytoplasm"/>
    <property type="evidence" value="ECO:0007669"/>
    <property type="project" value="TreeGrafter"/>
</dbReference>
<dbReference type="Gene3D" id="1.10.1670.10">
    <property type="entry name" value="Helix-hairpin-Helix base-excision DNA repair enzymes (C-terminal)"/>
    <property type="match status" value="1"/>
</dbReference>
<reference evidence="8 9" key="1">
    <citation type="submission" date="2014-02" db="EMBL/GenBank/DDBJ databases">
        <title>Draft genome sequence of Lysinibacillus odysseyi NBRC 100172.</title>
        <authorList>
            <person name="Zhang F."/>
            <person name="Wang G."/>
            <person name="Zhang L."/>
        </authorList>
    </citation>
    <scope>NUCLEOTIDE SEQUENCE [LARGE SCALE GENOMIC DNA]</scope>
    <source>
        <strain evidence="8 9">NBRC 100172</strain>
    </source>
</reference>
<dbReference type="GO" id="GO:0032993">
    <property type="term" value="C:protein-DNA complex"/>
    <property type="evidence" value="ECO:0007669"/>
    <property type="project" value="TreeGrafter"/>
</dbReference>
<dbReference type="InterPro" id="IPR003265">
    <property type="entry name" value="HhH-GPD_domain"/>
</dbReference>
<dbReference type="GO" id="GO:0008534">
    <property type="term" value="F:oxidized purine nucleobase lesion DNA N-glycosylase activity"/>
    <property type="evidence" value="ECO:0007669"/>
    <property type="project" value="InterPro"/>
</dbReference>
<feature type="domain" description="HhH-GPD" evidence="7">
    <location>
        <begin position="136"/>
        <end position="301"/>
    </location>
</feature>
<dbReference type="Gene3D" id="1.10.340.30">
    <property type="entry name" value="Hypothetical protein, domain 2"/>
    <property type="match status" value="1"/>
</dbReference>
<keyword evidence="5" id="KW-0378">Hydrolase</keyword>
<proteinExistence type="inferred from homology"/>
<evidence type="ECO:0000256" key="1">
    <source>
        <dbReference type="ARBA" id="ARBA00000086"/>
    </source>
</evidence>
<evidence type="ECO:0000256" key="6">
    <source>
        <dbReference type="ARBA" id="ARBA00023204"/>
    </source>
</evidence>
<dbReference type="Pfam" id="PF00730">
    <property type="entry name" value="HhH-GPD"/>
    <property type="match status" value="1"/>
</dbReference>
<dbReference type="Pfam" id="PF07934">
    <property type="entry name" value="OGG_N"/>
    <property type="match status" value="1"/>
</dbReference>
<dbReference type="GO" id="GO:0043916">
    <property type="term" value="F:DNA-7-methylguanine glycosylase activity"/>
    <property type="evidence" value="ECO:0007669"/>
    <property type="project" value="TreeGrafter"/>
</dbReference>
<dbReference type="PANTHER" id="PTHR43003">
    <property type="entry name" value="DNA-3-METHYLADENINE GLYCOSYLASE"/>
    <property type="match status" value="1"/>
</dbReference>
<dbReference type="Gene3D" id="3.30.310.20">
    <property type="entry name" value="DNA-3-methyladenine glycosylase AlkA, N-terminal domain"/>
    <property type="match status" value="1"/>
</dbReference>
<comment type="catalytic activity">
    <reaction evidence="1">
        <text>Hydrolysis of alkylated DNA, releasing 3-methyladenine, 3-methylguanine, 7-methylguanine and 7-methyladenine.</text>
        <dbReference type="EC" id="3.2.2.21"/>
    </reaction>
</comment>
<evidence type="ECO:0000313" key="8">
    <source>
        <dbReference type="EMBL" id="KGR85499.1"/>
    </source>
</evidence>
<dbReference type="InterPro" id="IPR012904">
    <property type="entry name" value="OGG_N"/>
</dbReference>
<dbReference type="InterPro" id="IPR023170">
    <property type="entry name" value="HhH_base_excis_C"/>
</dbReference>
<dbReference type="GO" id="GO:0008725">
    <property type="term" value="F:DNA-3-methyladenine glycosylase activity"/>
    <property type="evidence" value="ECO:0007669"/>
    <property type="project" value="TreeGrafter"/>
</dbReference>
<dbReference type="Proteomes" id="UP000030437">
    <property type="component" value="Unassembled WGS sequence"/>
</dbReference>
<dbReference type="FunFam" id="1.10.340.30:FF:000004">
    <property type="entry name" value="DNA-3-methyladenine glycosylase II"/>
    <property type="match status" value="1"/>
</dbReference>
<keyword evidence="4" id="KW-0227">DNA damage</keyword>
<gene>
    <name evidence="8" type="ORF">CD32_09805</name>
</gene>
<keyword evidence="6" id="KW-0234">DNA repair</keyword>
<dbReference type="InterPro" id="IPR011257">
    <property type="entry name" value="DNA_glycosylase"/>
</dbReference>
<name>A0A0A3IL69_9BACI</name>
<dbReference type="RefSeq" id="WP_036153965.1">
    <property type="nucleotide sequence ID" value="NZ_AVCX01000007.1"/>
</dbReference>
<evidence type="ECO:0000259" key="7">
    <source>
        <dbReference type="SMART" id="SM00478"/>
    </source>
</evidence>